<reference evidence="5 6" key="1">
    <citation type="submission" date="2019-03" db="EMBL/GenBank/DDBJ databases">
        <title>Genomic Encyclopedia of Type Strains, Phase IV (KMG-IV): sequencing the most valuable type-strain genomes for metagenomic binning, comparative biology and taxonomic classification.</title>
        <authorList>
            <person name="Goeker M."/>
        </authorList>
    </citation>
    <scope>NUCLEOTIDE SEQUENCE [LARGE SCALE GENOMIC DNA]</scope>
    <source>
        <strain evidence="5 6">DSM 19377</strain>
    </source>
</reference>
<evidence type="ECO:0000256" key="2">
    <source>
        <dbReference type="ARBA" id="ARBA00022840"/>
    </source>
</evidence>
<keyword evidence="6" id="KW-1185">Reference proteome</keyword>
<dbReference type="GO" id="GO:0003677">
    <property type="term" value="F:DNA binding"/>
    <property type="evidence" value="ECO:0007669"/>
    <property type="project" value="InterPro"/>
</dbReference>
<comment type="caution">
    <text evidence="5">The sequence shown here is derived from an EMBL/GenBank/DDBJ whole genome shotgun (WGS) entry which is preliminary data.</text>
</comment>
<dbReference type="InterPro" id="IPR027417">
    <property type="entry name" value="P-loop_NTPase"/>
</dbReference>
<dbReference type="EMBL" id="SLXK01000001">
    <property type="protein sequence ID" value="TCP32205.1"/>
    <property type="molecule type" value="Genomic_DNA"/>
</dbReference>
<gene>
    <name evidence="5" type="ORF">EV207_101183</name>
</gene>
<dbReference type="PANTHER" id="PTHR22683">
    <property type="entry name" value="SPORULATION PROTEIN RELATED"/>
    <property type="match status" value="1"/>
</dbReference>
<evidence type="ECO:0000256" key="3">
    <source>
        <dbReference type="PROSITE-ProRule" id="PRU00289"/>
    </source>
</evidence>
<dbReference type="InterPro" id="IPR050206">
    <property type="entry name" value="FtsK/SpoIIIE/SftA"/>
</dbReference>
<dbReference type="Proteomes" id="UP000295416">
    <property type="component" value="Unassembled WGS sequence"/>
</dbReference>
<dbReference type="InterPro" id="IPR002543">
    <property type="entry name" value="FtsK_dom"/>
</dbReference>
<feature type="binding site" evidence="3">
    <location>
        <begin position="141"/>
        <end position="148"/>
    </location>
    <ligand>
        <name>ATP</name>
        <dbReference type="ChEBI" id="CHEBI:30616"/>
    </ligand>
</feature>
<dbReference type="PANTHER" id="PTHR22683:SF1">
    <property type="entry name" value="TYPE VII SECRETION SYSTEM PROTEIN ESSC"/>
    <property type="match status" value="1"/>
</dbReference>
<protein>
    <submittedName>
        <fullName evidence="5">S-DNA-T family DNA segregation ATPase FtsK/SpoIIIE</fullName>
    </submittedName>
</protein>
<evidence type="ECO:0000313" key="5">
    <source>
        <dbReference type="EMBL" id="TCP32205.1"/>
    </source>
</evidence>
<dbReference type="GO" id="GO:0005524">
    <property type="term" value="F:ATP binding"/>
    <property type="evidence" value="ECO:0007669"/>
    <property type="project" value="UniProtKB-UniRule"/>
</dbReference>
<evidence type="ECO:0000256" key="1">
    <source>
        <dbReference type="ARBA" id="ARBA00022741"/>
    </source>
</evidence>
<dbReference type="PROSITE" id="PS50901">
    <property type="entry name" value="FTSK"/>
    <property type="match status" value="1"/>
</dbReference>
<keyword evidence="2 3" id="KW-0067">ATP-binding</keyword>
<dbReference type="Pfam" id="PF01580">
    <property type="entry name" value="FtsK_SpoIIIE"/>
    <property type="match status" value="1"/>
</dbReference>
<sequence>MGPELAIITAVSLAGYLIWNHDKNLSKLNKIFKNWGLMAGEALPVFKGKEGVVYKFKLPMGLVFDQMKAKEDAFNESFPFNAVELDFVGGLLHVIIADQLPKMLPFKEDMLKGKWSIPIGQSIRGMIYHDFNKIPHILAAGITRYGKTVWLRLLMLSIILQQPKQSKLVAIDLKGGLSFMDFEKLKQTHCVASDIAESVEALREIADEIKGRQKWFKEKGIQKIQQAGKRQKRVFIIIDEAAQLMSNGRTGKEKLIYRECERLLEYIGQVGGGLGFHLIYCTQYPTTKTLPQQVKANCDAVISFRLRNSTANNVVFDDVGMAEDLPHIPGRAVYQSDRVHEVQVPFVEDDQILELTKDHLKEDHDAPFVSHKDNTPGANTLVIE</sequence>
<accession>A0A4R2PE57</accession>
<keyword evidence="1 3" id="KW-0547">Nucleotide-binding</keyword>
<dbReference type="Gene3D" id="3.40.50.300">
    <property type="entry name" value="P-loop containing nucleotide triphosphate hydrolases"/>
    <property type="match status" value="1"/>
</dbReference>
<dbReference type="SUPFAM" id="SSF52540">
    <property type="entry name" value="P-loop containing nucleoside triphosphate hydrolases"/>
    <property type="match status" value="1"/>
</dbReference>
<evidence type="ECO:0000259" key="4">
    <source>
        <dbReference type="PROSITE" id="PS50901"/>
    </source>
</evidence>
<feature type="domain" description="FtsK" evidence="4">
    <location>
        <begin position="123"/>
        <end position="313"/>
    </location>
</feature>
<dbReference type="RefSeq" id="WP_132742705.1">
    <property type="nucleotide sequence ID" value="NZ_SLXK01000001.1"/>
</dbReference>
<dbReference type="AlphaFoldDB" id="A0A4R2PE57"/>
<dbReference type="OrthoDB" id="2511091at2"/>
<name>A0A4R2PE57_9BACL</name>
<organism evidence="5 6">
    <name type="scientific">Scopulibacillus darangshiensis</name>
    <dbReference type="NCBI Taxonomy" id="442528"/>
    <lineage>
        <taxon>Bacteria</taxon>
        <taxon>Bacillati</taxon>
        <taxon>Bacillota</taxon>
        <taxon>Bacilli</taxon>
        <taxon>Bacillales</taxon>
        <taxon>Sporolactobacillaceae</taxon>
        <taxon>Scopulibacillus</taxon>
    </lineage>
</organism>
<evidence type="ECO:0000313" key="6">
    <source>
        <dbReference type="Proteomes" id="UP000295416"/>
    </source>
</evidence>
<proteinExistence type="predicted"/>